<dbReference type="AlphaFoldDB" id="A0A0C3BTV5"/>
<evidence type="ECO:0000256" key="1">
    <source>
        <dbReference type="SAM" id="Phobius"/>
    </source>
</evidence>
<protein>
    <submittedName>
        <fullName evidence="2">Uncharacterized protein</fullName>
    </submittedName>
</protein>
<proteinExistence type="predicted"/>
<reference evidence="3" key="2">
    <citation type="submission" date="2015-01" db="EMBL/GenBank/DDBJ databases">
        <title>Evolutionary Origins and Diversification of the Mycorrhizal Mutualists.</title>
        <authorList>
            <consortium name="DOE Joint Genome Institute"/>
            <consortium name="Mycorrhizal Genomics Consortium"/>
            <person name="Kohler A."/>
            <person name="Kuo A."/>
            <person name="Nagy L.G."/>
            <person name="Floudas D."/>
            <person name="Copeland A."/>
            <person name="Barry K.W."/>
            <person name="Cichocki N."/>
            <person name="Veneault-Fourrey C."/>
            <person name="LaButti K."/>
            <person name="Lindquist E.A."/>
            <person name="Lipzen A."/>
            <person name="Lundell T."/>
            <person name="Morin E."/>
            <person name="Murat C."/>
            <person name="Riley R."/>
            <person name="Ohm R."/>
            <person name="Sun H."/>
            <person name="Tunlid A."/>
            <person name="Henrissat B."/>
            <person name="Grigoriev I.V."/>
            <person name="Hibbett D.S."/>
            <person name="Martin F."/>
        </authorList>
    </citation>
    <scope>NUCLEOTIDE SEQUENCE [LARGE SCALE GENOMIC DNA]</scope>
    <source>
        <strain evidence="3">h7</strain>
    </source>
</reference>
<reference evidence="2 3" key="1">
    <citation type="submission" date="2014-04" db="EMBL/GenBank/DDBJ databases">
        <authorList>
            <consortium name="DOE Joint Genome Institute"/>
            <person name="Kuo A."/>
            <person name="Gay G."/>
            <person name="Dore J."/>
            <person name="Kohler A."/>
            <person name="Nagy L.G."/>
            <person name="Floudas D."/>
            <person name="Copeland A."/>
            <person name="Barry K.W."/>
            <person name="Cichocki N."/>
            <person name="Veneault-Fourrey C."/>
            <person name="LaButti K."/>
            <person name="Lindquist E.A."/>
            <person name="Lipzen A."/>
            <person name="Lundell T."/>
            <person name="Morin E."/>
            <person name="Murat C."/>
            <person name="Sun H."/>
            <person name="Tunlid A."/>
            <person name="Henrissat B."/>
            <person name="Grigoriev I.V."/>
            <person name="Hibbett D.S."/>
            <person name="Martin F."/>
            <person name="Nordberg H.P."/>
            <person name="Cantor M.N."/>
            <person name="Hua S.X."/>
        </authorList>
    </citation>
    <scope>NUCLEOTIDE SEQUENCE [LARGE SCALE GENOMIC DNA]</scope>
    <source>
        <strain evidence="3">h7</strain>
    </source>
</reference>
<keyword evidence="3" id="KW-1185">Reference proteome</keyword>
<name>A0A0C3BTV5_HEBCY</name>
<evidence type="ECO:0000313" key="2">
    <source>
        <dbReference type="EMBL" id="KIM35519.1"/>
    </source>
</evidence>
<sequence length="735" mass="80638">MRPKVFKYQIICPFRGNLQIQHFYCMYRYHAASTIDYPDSISNSTHPDDYRGPELSIVDAGFPIDTTITTGWNDSSFWLLANGITSLAWGIALAIFSSGVVPVHWVMSEYGKDHPDVVNALVALVGTASTTHIKYTFQGILDHYSHYVLVEGFTVSQLGWIQGIKEWSLSTAFESKRKRAMWVVIYLGMALHSASVVSILQPNTFYKIDIPYINKIPCPIDPSGLSLYAANILPEDIQSQIDHLSYDIGLQFGNYVAQVSGNTTTSAAGRVYVKDNYAYGAVGLVRNGVQEVPGILFNSHCAGEPNTPDVDTLWSSAFPGRTTPAISKFLNGSKAFSDYPIPPQMRSIISDAVLDFKGSEMGMYALVNTSGSGGLLIINATAVVIGCVWQVIPKLVTVQTVNYTAQSLDSKDSKAVPQLTGRAILLTLQGMAQAVHLGGKLDITNDRLPRPQTYALRVTPTSAVLQTILADGGKAAFTRFNTYFNTRFMQHQDTPGVSVCDNNNHGVNPHWRFGNQYQLGWIAIIWTNGVGILGIVAAVWFTRRPGIWGIKPLEVVHAFALARMVTVIGIKGGRQVLMIRVGSGKENMATKAGDVFVWLKGRVHEEAMRNKGAGVGEAPDRHLRVAAAGLRAGHVSINLSSSSIPRRLRGDLDRVLYNASLRSPSTSVKCIIHHHLLTSFTNSRNPGKPVSYLHRRLLERLPNARRISNVFTITPTFPAHKGFGAVYDDKRGTAH</sequence>
<gene>
    <name evidence="2" type="ORF">M413DRAFT_32460</name>
</gene>
<keyword evidence="1" id="KW-0472">Membrane</keyword>
<keyword evidence="1" id="KW-0812">Transmembrane</keyword>
<dbReference type="Proteomes" id="UP000053424">
    <property type="component" value="Unassembled WGS sequence"/>
</dbReference>
<feature type="transmembrane region" description="Helical" evidence="1">
    <location>
        <begin position="519"/>
        <end position="541"/>
    </location>
</feature>
<feature type="transmembrane region" description="Helical" evidence="1">
    <location>
        <begin position="77"/>
        <end position="97"/>
    </location>
</feature>
<accession>A0A0C3BTV5</accession>
<dbReference type="OrthoDB" id="2970724at2759"/>
<dbReference type="EMBL" id="KN831819">
    <property type="protein sequence ID" value="KIM35519.1"/>
    <property type="molecule type" value="Genomic_DNA"/>
</dbReference>
<keyword evidence="1" id="KW-1133">Transmembrane helix</keyword>
<dbReference type="HOGENOM" id="CLU_377242_0_0_1"/>
<feature type="transmembrane region" description="Helical" evidence="1">
    <location>
        <begin position="180"/>
        <end position="200"/>
    </location>
</feature>
<evidence type="ECO:0000313" key="3">
    <source>
        <dbReference type="Proteomes" id="UP000053424"/>
    </source>
</evidence>
<organism evidence="2 3">
    <name type="scientific">Hebeloma cylindrosporum</name>
    <dbReference type="NCBI Taxonomy" id="76867"/>
    <lineage>
        <taxon>Eukaryota</taxon>
        <taxon>Fungi</taxon>
        <taxon>Dikarya</taxon>
        <taxon>Basidiomycota</taxon>
        <taxon>Agaricomycotina</taxon>
        <taxon>Agaricomycetes</taxon>
        <taxon>Agaricomycetidae</taxon>
        <taxon>Agaricales</taxon>
        <taxon>Agaricineae</taxon>
        <taxon>Hymenogastraceae</taxon>
        <taxon>Hebeloma</taxon>
    </lineage>
</organism>